<proteinExistence type="predicted"/>
<accession>A0AB34ICJ7</accession>
<evidence type="ECO:0000313" key="2">
    <source>
        <dbReference type="EMBL" id="KAL1495304.1"/>
    </source>
</evidence>
<protein>
    <submittedName>
        <fullName evidence="2">Uncharacterized protein</fullName>
    </submittedName>
</protein>
<keyword evidence="3" id="KW-1185">Reference proteome</keyword>
<reference evidence="2 3" key="1">
    <citation type="journal article" date="2024" name="Science">
        <title>Giant polyketide synthase enzymes in the biosynthesis of giant marine polyether toxins.</title>
        <authorList>
            <person name="Fallon T.R."/>
            <person name="Shende V.V."/>
            <person name="Wierzbicki I.H."/>
            <person name="Pendleton A.L."/>
            <person name="Watervoot N.F."/>
            <person name="Auber R.P."/>
            <person name="Gonzalez D.J."/>
            <person name="Wisecaver J.H."/>
            <person name="Moore B.S."/>
        </authorList>
    </citation>
    <scope>NUCLEOTIDE SEQUENCE [LARGE SCALE GENOMIC DNA]</scope>
    <source>
        <strain evidence="2 3">12B1</strain>
    </source>
</reference>
<evidence type="ECO:0000256" key="1">
    <source>
        <dbReference type="SAM" id="MobiDB-lite"/>
    </source>
</evidence>
<evidence type="ECO:0000313" key="3">
    <source>
        <dbReference type="Proteomes" id="UP001515480"/>
    </source>
</evidence>
<dbReference type="Proteomes" id="UP001515480">
    <property type="component" value="Unassembled WGS sequence"/>
</dbReference>
<dbReference type="EMBL" id="JBGBPQ010000033">
    <property type="protein sequence ID" value="KAL1495304.1"/>
    <property type="molecule type" value="Genomic_DNA"/>
</dbReference>
<name>A0AB34ICJ7_PRYPA</name>
<organism evidence="2 3">
    <name type="scientific">Prymnesium parvum</name>
    <name type="common">Toxic golden alga</name>
    <dbReference type="NCBI Taxonomy" id="97485"/>
    <lineage>
        <taxon>Eukaryota</taxon>
        <taxon>Haptista</taxon>
        <taxon>Haptophyta</taxon>
        <taxon>Prymnesiophyceae</taxon>
        <taxon>Prymnesiales</taxon>
        <taxon>Prymnesiaceae</taxon>
        <taxon>Prymnesium</taxon>
    </lineage>
</organism>
<comment type="caution">
    <text evidence="2">The sequence shown here is derived from an EMBL/GenBank/DDBJ whole genome shotgun (WGS) entry which is preliminary data.</text>
</comment>
<feature type="region of interest" description="Disordered" evidence="1">
    <location>
        <begin position="1"/>
        <end position="39"/>
    </location>
</feature>
<sequence length="108" mass="11875">MAPLLLATSPPAQRSSDGAAPPSLRLPPPAASTRAASKAARLRKVKRRFRLEITPQTVEWAVRFAECVHLHPDRASAHLRCSRIAAQDMHKGDEQISSFIKRLDEAAD</sequence>
<dbReference type="AlphaFoldDB" id="A0AB34ICJ7"/>
<gene>
    <name evidence="2" type="ORF">AB1Y20_017163</name>
</gene>